<dbReference type="OrthoDB" id="6496131at2759"/>
<dbReference type="KEGG" id="tnl:113505252"/>
<dbReference type="CDD" id="cd09274">
    <property type="entry name" value="RNase_HI_RT_Ty3"/>
    <property type="match status" value="1"/>
</dbReference>
<dbReference type="InterPro" id="IPR043502">
    <property type="entry name" value="DNA/RNA_pol_sf"/>
</dbReference>
<dbReference type="GO" id="GO:0003676">
    <property type="term" value="F:nucleic acid binding"/>
    <property type="evidence" value="ECO:0007669"/>
    <property type="project" value="InterPro"/>
</dbReference>
<dbReference type="InParanoid" id="A0A7E5WTR5"/>
<dbReference type="Pfam" id="PF17917">
    <property type="entry name" value="RT_RNaseH"/>
    <property type="match status" value="1"/>
</dbReference>
<dbReference type="GeneID" id="113505252"/>
<dbReference type="Proteomes" id="UP000322000">
    <property type="component" value="Chromosome 25"/>
</dbReference>
<evidence type="ECO:0000256" key="3">
    <source>
        <dbReference type="ARBA" id="ARBA00022695"/>
    </source>
</evidence>
<dbReference type="SUPFAM" id="SSF56672">
    <property type="entry name" value="DNA/RNA polymerases"/>
    <property type="match status" value="1"/>
</dbReference>
<dbReference type="PROSITE" id="PS50158">
    <property type="entry name" value="ZF_CCHC"/>
    <property type="match status" value="1"/>
</dbReference>
<keyword evidence="3" id="KW-0548">Nucleotidyltransferase</keyword>
<feature type="compositionally biased region" description="Polar residues" evidence="9">
    <location>
        <begin position="966"/>
        <end position="998"/>
    </location>
</feature>
<dbReference type="GO" id="GO:0042575">
    <property type="term" value="C:DNA polymerase complex"/>
    <property type="evidence" value="ECO:0007669"/>
    <property type="project" value="UniProtKB-ARBA"/>
</dbReference>
<keyword evidence="5" id="KW-0255">Endonuclease</keyword>
<dbReference type="PANTHER" id="PTHR37984">
    <property type="entry name" value="PROTEIN CBG26694"/>
    <property type="match status" value="1"/>
</dbReference>
<keyword evidence="7" id="KW-0695">RNA-directed DNA polymerase</keyword>
<dbReference type="GO" id="GO:0003964">
    <property type="term" value="F:RNA-directed DNA polymerase activity"/>
    <property type="evidence" value="ECO:0007669"/>
    <property type="project" value="UniProtKB-KW"/>
</dbReference>
<dbReference type="Gene3D" id="3.30.420.10">
    <property type="entry name" value="Ribonuclease H-like superfamily/Ribonuclease H"/>
    <property type="match status" value="1"/>
</dbReference>
<evidence type="ECO:0000259" key="11">
    <source>
        <dbReference type="PROSITE" id="PS50994"/>
    </source>
</evidence>
<keyword evidence="8" id="KW-0479">Metal-binding</keyword>
<gene>
    <name evidence="13" type="primary">LOC113505252</name>
</gene>
<evidence type="ECO:0000256" key="4">
    <source>
        <dbReference type="ARBA" id="ARBA00022722"/>
    </source>
</evidence>
<dbReference type="AlphaFoldDB" id="A0A7E5WTR5"/>
<dbReference type="Gene3D" id="1.10.340.70">
    <property type="match status" value="1"/>
</dbReference>
<dbReference type="GO" id="GO:0004519">
    <property type="term" value="F:endonuclease activity"/>
    <property type="evidence" value="ECO:0007669"/>
    <property type="project" value="UniProtKB-KW"/>
</dbReference>
<organism evidence="12 13">
    <name type="scientific">Trichoplusia ni</name>
    <name type="common">Cabbage looper</name>
    <dbReference type="NCBI Taxonomy" id="7111"/>
    <lineage>
        <taxon>Eukaryota</taxon>
        <taxon>Metazoa</taxon>
        <taxon>Ecdysozoa</taxon>
        <taxon>Arthropoda</taxon>
        <taxon>Hexapoda</taxon>
        <taxon>Insecta</taxon>
        <taxon>Pterygota</taxon>
        <taxon>Neoptera</taxon>
        <taxon>Endopterygota</taxon>
        <taxon>Lepidoptera</taxon>
        <taxon>Glossata</taxon>
        <taxon>Ditrysia</taxon>
        <taxon>Noctuoidea</taxon>
        <taxon>Noctuidae</taxon>
        <taxon>Plusiinae</taxon>
        <taxon>Trichoplusia</taxon>
    </lineage>
</organism>
<dbReference type="InterPro" id="IPR012337">
    <property type="entry name" value="RNaseH-like_sf"/>
</dbReference>
<dbReference type="Pfam" id="PF00665">
    <property type="entry name" value="rve"/>
    <property type="match status" value="1"/>
</dbReference>
<accession>A0A7E5WTR5</accession>
<dbReference type="Gene3D" id="3.10.10.10">
    <property type="entry name" value="HIV Type 1 Reverse Transcriptase, subunit A, domain 1"/>
    <property type="match status" value="1"/>
</dbReference>
<dbReference type="PANTHER" id="PTHR37984:SF5">
    <property type="entry name" value="PROTEIN NYNRIN-LIKE"/>
    <property type="match status" value="1"/>
</dbReference>
<evidence type="ECO:0000256" key="6">
    <source>
        <dbReference type="ARBA" id="ARBA00022801"/>
    </source>
</evidence>
<keyword evidence="4" id="KW-0540">Nuclease</keyword>
<keyword evidence="6" id="KW-0378">Hydrolase</keyword>
<dbReference type="InterPro" id="IPR001878">
    <property type="entry name" value="Znf_CCHC"/>
</dbReference>
<evidence type="ECO:0000256" key="2">
    <source>
        <dbReference type="ARBA" id="ARBA00022679"/>
    </source>
</evidence>
<dbReference type="FunFam" id="3.10.20.370:FF:000001">
    <property type="entry name" value="Retrovirus-related Pol polyprotein from transposon 17.6-like protein"/>
    <property type="match status" value="1"/>
</dbReference>
<dbReference type="InterPro" id="IPR041588">
    <property type="entry name" value="Integrase_H2C2"/>
</dbReference>
<feature type="domain" description="Integrase catalytic" evidence="11">
    <location>
        <begin position="709"/>
        <end position="861"/>
    </location>
</feature>
<dbReference type="InterPro" id="IPR050951">
    <property type="entry name" value="Retrovirus_Pol_polyprotein"/>
</dbReference>
<dbReference type="InterPro" id="IPR036397">
    <property type="entry name" value="RNaseH_sf"/>
</dbReference>
<protein>
    <recommendedName>
        <fullName evidence="1">RNA-directed DNA polymerase</fullName>
        <ecNumber evidence="1">2.7.7.49</ecNumber>
    </recommendedName>
</protein>
<dbReference type="FunFam" id="3.30.420.10:FF:000063">
    <property type="entry name" value="Retrovirus-related Pol polyprotein from transposon 297-like Protein"/>
    <property type="match status" value="1"/>
</dbReference>
<evidence type="ECO:0000313" key="13">
    <source>
        <dbReference type="RefSeq" id="XP_026743672.1"/>
    </source>
</evidence>
<dbReference type="RefSeq" id="XP_026743672.1">
    <property type="nucleotide sequence ID" value="XM_026887871.1"/>
</dbReference>
<evidence type="ECO:0000256" key="7">
    <source>
        <dbReference type="ARBA" id="ARBA00022918"/>
    </source>
</evidence>
<keyword evidence="2" id="KW-0808">Transferase</keyword>
<dbReference type="FunFam" id="1.10.340.70:FF:000003">
    <property type="entry name" value="Protein CBG25708"/>
    <property type="match status" value="1"/>
</dbReference>
<reference evidence="13" key="1">
    <citation type="submission" date="2025-08" db="UniProtKB">
        <authorList>
            <consortium name="RefSeq"/>
        </authorList>
    </citation>
    <scope>IDENTIFICATION</scope>
</reference>
<proteinExistence type="predicted"/>
<dbReference type="SMART" id="SM00343">
    <property type="entry name" value="ZnF_C2HC"/>
    <property type="match status" value="2"/>
</dbReference>
<dbReference type="Pfam" id="PF17921">
    <property type="entry name" value="Integrase_H2C2"/>
    <property type="match status" value="1"/>
</dbReference>
<feature type="region of interest" description="Disordered" evidence="9">
    <location>
        <begin position="966"/>
        <end position="1065"/>
    </location>
</feature>
<evidence type="ECO:0000259" key="10">
    <source>
        <dbReference type="PROSITE" id="PS50158"/>
    </source>
</evidence>
<name>A0A7E5WTR5_TRINI</name>
<dbReference type="GO" id="GO:0008270">
    <property type="term" value="F:zinc ion binding"/>
    <property type="evidence" value="ECO:0007669"/>
    <property type="project" value="UniProtKB-KW"/>
</dbReference>
<evidence type="ECO:0000256" key="8">
    <source>
        <dbReference type="PROSITE-ProRule" id="PRU00047"/>
    </source>
</evidence>
<sequence length="1065" mass="119637">MSVGKVRDFDIKNGNWSAYVDRLEMYFVANKIAEDLKLPTLIALIGEPAYELLSTLASPRKPSTLKYKEAVELLQAHLQPKPSILAERYRFRQRRQSAGETIADYVADLKKMSRYCEFKINLEENLRDQFVCGLRSEYIRQRLFAEDNIDYQKALVLANTLEAAERDAGAVEGTQEQTTSRELSERIHKLELNKCSACGVNGHGAHNCRYKEFECSYCGQPGHLRRVCRKKEFDRRIKSTISNRGNNGARGRSRRGRVIGSSAYGAGVWRSGNMARGGRSNARTARSNDVIDAAYWLSEPAMDDNSGSEQDVEGTNEEPIHDNLFDGTLGKYTGEEVKLCVRDGTEPVFCRARPVPYALLARVNAELDAMLRAGVIEPVERSDWATPLVIARKGDGGIRLCADYKVTLNKALLVDSTEVLTHFDISLESIVTCDASARGLGAVLAQRASDGSERVVAYASRALTAAELHYSQIHKEALAIIFAVDKFHQYLYGRKFTLRTDHKPLVTIFGPHAGIPNTAASRLQRWAIKLSAYDFNIEYIRSDKNTADILSRLISTHKEGVISEELDTPEQTYLHFAAEALLLDYQTLKKETVSDSVLSRVARYINDGWPVEVEMKELKPYFNRRKELYIELGCVMWGHRLVIPSTCRNKVIAELHESHMGIVKTKSLARSYVWWPGIDEALEAACCSCTVCAEVADAPPAHAPRAWPWPDRPWTRIHVDFLGPVAGLTYLVVVDAHSKWIEAIRMLSTTSQAVIKELREMWARFGLPKQLVSDNGPPFFSGEFQQFLNNNGIEHIFSAPYHPASNGAAENAVKICKKSIKKAIKSKSDVHSTLCRFLLAYRNTPHYTTGESPAKMLLGRNLRMRLDCLKPDQKALIRARQETVEATSSGVTRQFNPGDLVWFREYRSSNKWSAGTVIEKTGSTDYNVKSIHGTEVHRHIDQLKPRVINRTARLVDANFRNFQPVQPVKSSRSSLVFPSDNNRAPNTEQDRTNGTSLTKALVEETSRTQTDGSDLVTSEPLSTSSVPLNMPKVQETGSPRVPITRDIRTSNRTRKPVKRYGFDDD</sequence>
<keyword evidence="12" id="KW-1185">Reference proteome</keyword>
<evidence type="ECO:0000256" key="9">
    <source>
        <dbReference type="SAM" id="MobiDB-lite"/>
    </source>
</evidence>
<dbReference type="Gene3D" id="4.10.60.10">
    <property type="entry name" value="Zinc finger, CCHC-type"/>
    <property type="match status" value="1"/>
</dbReference>
<dbReference type="EC" id="2.7.7.49" evidence="1"/>
<dbReference type="GO" id="GO:0016787">
    <property type="term" value="F:hydrolase activity"/>
    <property type="evidence" value="ECO:0007669"/>
    <property type="project" value="UniProtKB-KW"/>
</dbReference>
<dbReference type="InterPro" id="IPR041373">
    <property type="entry name" value="RT_RNaseH"/>
</dbReference>
<dbReference type="SUPFAM" id="SSF57756">
    <property type="entry name" value="Retrovirus zinc finger-like domains"/>
    <property type="match status" value="1"/>
</dbReference>
<dbReference type="SUPFAM" id="SSF53098">
    <property type="entry name" value="Ribonuclease H-like"/>
    <property type="match status" value="1"/>
</dbReference>
<feature type="domain" description="CCHC-type" evidence="10">
    <location>
        <begin position="215"/>
        <end position="230"/>
    </location>
</feature>
<dbReference type="PROSITE" id="PS50994">
    <property type="entry name" value="INTEGRASE"/>
    <property type="match status" value="1"/>
</dbReference>
<evidence type="ECO:0000313" key="12">
    <source>
        <dbReference type="Proteomes" id="UP000322000"/>
    </source>
</evidence>
<dbReference type="GO" id="GO:0015074">
    <property type="term" value="P:DNA integration"/>
    <property type="evidence" value="ECO:0007669"/>
    <property type="project" value="InterPro"/>
</dbReference>
<keyword evidence="8" id="KW-0863">Zinc-finger</keyword>
<keyword evidence="8" id="KW-0862">Zinc</keyword>
<dbReference type="InterPro" id="IPR036875">
    <property type="entry name" value="Znf_CCHC_sf"/>
</dbReference>
<evidence type="ECO:0000256" key="5">
    <source>
        <dbReference type="ARBA" id="ARBA00022759"/>
    </source>
</evidence>
<dbReference type="InterPro" id="IPR001584">
    <property type="entry name" value="Integrase_cat-core"/>
</dbReference>
<feature type="compositionally biased region" description="Polar residues" evidence="9">
    <location>
        <begin position="1007"/>
        <end position="1027"/>
    </location>
</feature>
<evidence type="ECO:0000256" key="1">
    <source>
        <dbReference type="ARBA" id="ARBA00012493"/>
    </source>
</evidence>